<dbReference type="AlphaFoldDB" id="A0A854C280"/>
<gene>
    <name evidence="2" type="ORF">BHV76_04895</name>
    <name evidence="1" type="ORF">K8V40_11800</name>
</gene>
<dbReference type="InterPro" id="IPR025049">
    <property type="entry name" value="Mfa-like_1"/>
</dbReference>
<dbReference type="CDD" id="cd13121">
    <property type="entry name" value="BF2867_like_C"/>
    <property type="match status" value="1"/>
</dbReference>
<evidence type="ECO:0000313" key="3">
    <source>
        <dbReference type="Proteomes" id="UP000186685"/>
    </source>
</evidence>
<protein>
    <submittedName>
        <fullName evidence="1">Fimbrillin family protein</fullName>
    </submittedName>
</protein>
<dbReference type="Proteomes" id="UP000722357">
    <property type="component" value="Unassembled WGS sequence"/>
</dbReference>
<proteinExistence type="predicted"/>
<dbReference type="EMBL" id="MNQR01000016">
    <property type="protein sequence ID" value="OKZ11124.1"/>
    <property type="molecule type" value="Genomic_DNA"/>
</dbReference>
<dbReference type="EMBL" id="DYWE01000119">
    <property type="protein sequence ID" value="HJF82309.1"/>
    <property type="molecule type" value="Genomic_DNA"/>
</dbReference>
<dbReference type="Gene3D" id="2.60.40.2630">
    <property type="match status" value="1"/>
</dbReference>
<dbReference type="Pfam" id="PF13149">
    <property type="entry name" value="Mfa_like_1"/>
    <property type="match status" value="1"/>
</dbReference>
<dbReference type="Gene3D" id="2.60.40.2620">
    <property type="entry name" value="Fimbrillin-like"/>
    <property type="match status" value="1"/>
</dbReference>
<dbReference type="Proteomes" id="UP000186685">
    <property type="component" value="Unassembled WGS sequence"/>
</dbReference>
<reference evidence="2 3" key="1">
    <citation type="journal article" date="2016" name="Nat. Biotechnol.">
        <title>Measurement of bacterial replication rates in microbial communities.</title>
        <authorList>
            <person name="Brown C.T."/>
            <person name="Olm M.R."/>
            <person name="Thomas B.C."/>
            <person name="Banfield J.F."/>
        </authorList>
    </citation>
    <scope>NUCLEOTIDE SEQUENCE [LARGE SCALE GENOMIC DNA]</scope>
    <source>
        <strain evidence="2">45_130</strain>
    </source>
</reference>
<accession>A0A854C280</accession>
<dbReference type="InterPro" id="IPR042278">
    <property type="entry name" value="Mfa-like_1_N"/>
</dbReference>
<organism evidence="2 3">
    <name type="scientific">Phocaeicola plebeius</name>
    <dbReference type="NCBI Taxonomy" id="310297"/>
    <lineage>
        <taxon>Bacteria</taxon>
        <taxon>Pseudomonadati</taxon>
        <taxon>Bacteroidota</taxon>
        <taxon>Bacteroidia</taxon>
        <taxon>Bacteroidales</taxon>
        <taxon>Bacteroidaceae</taxon>
        <taxon>Phocaeicola</taxon>
    </lineage>
</organism>
<reference evidence="1" key="3">
    <citation type="submission" date="2021-09" db="EMBL/GenBank/DDBJ databases">
        <authorList>
            <person name="Gilroy R."/>
        </authorList>
    </citation>
    <scope>NUCLEOTIDE SEQUENCE</scope>
    <source>
        <strain evidence="1">9794</strain>
    </source>
</reference>
<reference evidence="1" key="2">
    <citation type="journal article" date="2021" name="PeerJ">
        <title>Extensive microbial diversity within the chicken gut microbiome revealed by metagenomics and culture.</title>
        <authorList>
            <person name="Gilroy R."/>
            <person name="Ravi A."/>
            <person name="Getino M."/>
            <person name="Pursley I."/>
            <person name="Horton D.L."/>
            <person name="Alikhan N.F."/>
            <person name="Baker D."/>
            <person name="Gharbi K."/>
            <person name="Hall N."/>
            <person name="Watson M."/>
            <person name="Adriaenssens E.M."/>
            <person name="Foster-Nyarko E."/>
            <person name="Jarju S."/>
            <person name="Secka A."/>
            <person name="Antonio M."/>
            <person name="Oren A."/>
            <person name="Chaudhuri R.R."/>
            <person name="La Ragione R."/>
            <person name="Hildebrand F."/>
            <person name="Pallen M.J."/>
        </authorList>
    </citation>
    <scope>NUCLEOTIDE SEQUENCE</scope>
    <source>
        <strain evidence="1">9794</strain>
    </source>
</reference>
<sequence length="652" mass="69623">MRKTILFGLAAAMLATACSEEDDLRQGIAGEGITFTSSVMSRATDTSFDPSDAIGVSMYTESGFVGNATNVQYTTADGRGFTSTNPMTWGAAGSAKTVDFKGVYPYKADAVADGKYSFTLATGEGASLSNNDVMYSSMTDVTVGAKNVELTFKHKLVKVVMQVYDQNRKPLLGATVKINKQQTSGTLDLADGTVTSTGTADATLNFASNPNVEGEYQTIVMPSTATQGRVITITYNNVDYPCPVDMYAFDSGSKMIFSVTLNPESGTASQGTIVNATATVQNWTEQRIESGWIFGEGESFKVEGKISYQLLTGSVELKEEGAHFGNFGDKRLDATDVYSLKYTRTDAANDATIKISGKDYTLQKGLTSGTLLIAAGSNTAGIDVSSDATGITLTSVLVYTNKNIGLPITLWTGDGSAGNGTVGDDVDSYPVIARITLSEEQQNLFVPGAILRCYLADGNDAAVLRLGTLQLYYSWRNLGIFDDVSNCLTNVLTLAMCDEVKDDGNIMIFGQNWSNIQLDRVELVPASDDEDFTNLLWCHKAEGGADCSMSWGDILVNIPTSLKSGDIIRVTYTDAEDGAYLEGVAGNVDIDATPDAQRMLQKTDVPVGGGSVDFDINEETCTALLGLECRSLLINGENLNVHKIQLVRGLGE</sequence>
<dbReference type="PROSITE" id="PS51257">
    <property type="entry name" value="PROKAR_LIPOPROTEIN"/>
    <property type="match status" value="1"/>
</dbReference>
<name>A0A854C280_9BACT</name>
<comment type="caution">
    <text evidence="2">The sequence shown here is derived from an EMBL/GenBank/DDBJ whole genome shotgun (WGS) entry which is preliminary data.</text>
</comment>
<evidence type="ECO:0000313" key="2">
    <source>
        <dbReference type="EMBL" id="OKZ11124.1"/>
    </source>
</evidence>
<dbReference type="CDD" id="cd13120">
    <property type="entry name" value="BF2867_like_N"/>
    <property type="match status" value="1"/>
</dbReference>
<evidence type="ECO:0000313" key="1">
    <source>
        <dbReference type="EMBL" id="HJF82309.1"/>
    </source>
</evidence>